<keyword evidence="2" id="KW-1133">Transmembrane helix</keyword>
<gene>
    <name evidence="3" type="ORF">Drose_18125</name>
</gene>
<accession>A0ABY5ZCX3</accession>
<name>A0ABY5ZCX3_9ACTN</name>
<keyword evidence="2" id="KW-0812">Transmembrane</keyword>
<reference evidence="3" key="1">
    <citation type="submission" date="2021-04" db="EMBL/GenBank/DDBJ databases">
        <title>Biosynthetic gene clusters of Dactylosporangioum roseum.</title>
        <authorList>
            <person name="Hartkoorn R.C."/>
            <person name="Beaudoing E."/>
            <person name="Hot D."/>
            <person name="Moureu S."/>
        </authorList>
    </citation>
    <scope>NUCLEOTIDE SEQUENCE</scope>
    <source>
        <strain evidence="3">NRRL B-16295</strain>
    </source>
</reference>
<organism evidence="3 4">
    <name type="scientific">Dactylosporangium roseum</name>
    <dbReference type="NCBI Taxonomy" id="47989"/>
    <lineage>
        <taxon>Bacteria</taxon>
        <taxon>Bacillati</taxon>
        <taxon>Actinomycetota</taxon>
        <taxon>Actinomycetes</taxon>
        <taxon>Micromonosporales</taxon>
        <taxon>Micromonosporaceae</taxon>
        <taxon>Dactylosporangium</taxon>
    </lineage>
</organism>
<keyword evidence="4" id="KW-1185">Reference proteome</keyword>
<evidence type="ECO:0000313" key="4">
    <source>
        <dbReference type="Proteomes" id="UP001058271"/>
    </source>
</evidence>
<sequence length="142" mass="15002">MRRIWYVMAACLGVIGLFIGGFTLFSGSFSPRAYVSKHYQRAAARDIGTDARAYVTTKSPTRAANEIAGAWKPAGRYADGTGIYLRYSKDSVVLKPNGTGTLILVEPLRTAYNRYSGTVGGSGWVGRGDGNSGRGGGPGTGK</sequence>
<dbReference type="Proteomes" id="UP001058271">
    <property type="component" value="Chromosome"/>
</dbReference>
<proteinExistence type="predicted"/>
<keyword evidence="2" id="KW-0472">Membrane</keyword>
<protein>
    <submittedName>
        <fullName evidence="3">DUF4247 domain-containing protein</fullName>
    </submittedName>
</protein>
<evidence type="ECO:0000256" key="1">
    <source>
        <dbReference type="SAM" id="MobiDB-lite"/>
    </source>
</evidence>
<dbReference type="InterPro" id="IPR025341">
    <property type="entry name" value="DUF4247"/>
</dbReference>
<feature type="transmembrane region" description="Helical" evidence="2">
    <location>
        <begin position="6"/>
        <end position="27"/>
    </location>
</feature>
<dbReference type="RefSeq" id="WP_260729388.1">
    <property type="nucleotide sequence ID" value="NZ_BAAABS010000090.1"/>
</dbReference>
<dbReference type="Pfam" id="PF14042">
    <property type="entry name" value="DUF4247"/>
    <property type="match status" value="1"/>
</dbReference>
<feature type="region of interest" description="Disordered" evidence="1">
    <location>
        <begin position="123"/>
        <end position="142"/>
    </location>
</feature>
<dbReference type="EMBL" id="CP073721">
    <property type="protein sequence ID" value="UWZ39950.1"/>
    <property type="molecule type" value="Genomic_DNA"/>
</dbReference>
<evidence type="ECO:0000313" key="3">
    <source>
        <dbReference type="EMBL" id="UWZ39950.1"/>
    </source>
</evidence>
<evidence type="ECO:0000256" key="2">
    <source>
        <dbReference type="SAM" id="Phobius"/>
    </source>
</evidence>